<dbReference type="AlphaFoldDB" id="A0AAP0JJR4"/>
<dbReference type="InterPro" id="IPR016159">
    <property type="entry name" value="Cullin_repeat-like_dom_sf"/>
</dbReference>
<evidence type="ECO:0000313" key="2">
    <source>
        <dbReference type="Proteomes" id="UP001420932"/>
    </source>
</evidence>
<protein>
    <submittedName>
        <fullName evidence="1">Uncharacterized protein</fullName>
    </submittedName>
</protein>
<proteinExistence type="predicted"/>
<evidence type="ECO:0000313" key="1">
    <source>
        <dbReference type="EMBL" id="KAK9134761.1"/>
    </source>
</evidence>
<name>A0AAP0JJR4_9MAGN</name>
<reference evidence="1 2" key="1">
    <citation type="submission" date="2024-01" db="EMBL/GenBank/DDBJ databases">
        <title>Genome assemblies of Stephania.</title>
        <authorList>
            <person name="Yang L."/>
        </authorList>
    </citation>
    <scope>NUCLEOTIDE SEQUENCE [LARGE SCALE GENOMIC DNA]</scope>
    <source>
        <strain evidence="1">YNDBR</strain>
        <tissue evidence="1">Leaf</tissue>
    </source>
</reference>
<accession>A0AAP0JJR4</accession>
<dbReference type="Proteomes" id="UP001420932">
    <property type="component" value="Unassembled WGS sequence"/>
</dbReference>
<gene>
    <name evidence="1" type="ORF">Syun_014091</name>
</gene>
<organism evidence="1 2">
    <name type="scientific">Stephania yunnanensis</name>
    <dbReference type="NCBI Taxonomy" id="152371"/>
    <lineage>
        <taxon>Eukaryota</taxon>
        <taxon>Viridiplantae</taxon>
        <taxon>Streptophyta</taxon>
        <taxon>Embryophyta</taxon>
        <taxon>Tracheophyta</taxon>
        <taxon>Spermatophyta</taxon>
        <taxon>Magnoliopsida</taxon>
        <taxon>Ranunculales</taxon>
        <taxon>Menispermaceae</taxon>
        <taxon>Menispermoideae</taxon>
        <taxon>Cissampelideae</taxon>
        <taxon>Stephania</taxon>
    </lineage>
</organism>
<dbReference type="Gene3D" id="1.20.1280.170">
    <property type="entry name" value="Exocyst complex component Exo70"/>
    <property type="match status" value="1"/>
</dbReference>
<dbReference type="SUPFAM" id="SSF74788">
    <property type="entry name" value="Cullin repeat-like"/>
    <property type="match status" value="1"/>
</dbReference>
<dbReference type="EMBL" id="JBBNAF010000006">
    <property type="protein sequence ID" value="KAK9134761.1"/>
    <property type="molecule type" value="Genomic_DNA"/>
</dbReference>
<keyword evidence="2" id="KW-1185">Reference proteome</keyword>
<sequence length="172" mass="18892">MIAECMISLGYNKECVKIYKIITKSIIDEGLYRLGIERLSSHQIQKNGMGIFTWLRSHTNCHLCRARIVSATTTATSTNPNPVGSSSAATATGAVVVDSEETEIVDYEVEICDRPVEELGDDDDGDGEKEGMPMPMALSESGLRVLSVLRGIWGFKCRVIDDLFLQSQDPCD</sequence>
<comment type="caution">
    <text evidence="1">The sequence shown here is derived from an EMBL/GenBank/DDBJ whole genome shotgun (WGS) entry which is preliminary data.</text>
</comment>